<dbReference type="InterPro" id="IPR020557">
    <property type="entry name" value="Fumarate_lyase_CS"/>
</dbReference>
<comment type="catalytic activity">
    <reaction evidence="10">
        <text>N(6)-(1,2-dicarboxyethyl)-AMP = fumarate + AMP</text>
        <dbReference type="Rhea" id="RHEA:16853"/>
        <dbReference type="ChEBI" id="CHEBI:29806"/>
        <dbReference type="ChEBI" id="CHEBI:57567"/>
        <dbReference type="ChEBI" id="CHEBI:456215"/>
        <dbReference type="EC" id="4.3.2.2"/>
    </reaction>
    <physiologicalReaction direction="left-to-right" evidence="10">
        <dbReference type="Rhea" id="RHEA:16854"/>
    </physiologicalReaction>
</comment>
<dbReference type="RefSeq" id="WP_012674889.1">
    <property type="nucleotide sequence ID" value="NC_012438.1"/>
</dbReference>
<evidence type="ECO:0000256" key="5">
    <source>
        <dbReference type="ARBA" id="ARBA00017058"/>
    </source>
</evidence>
<reference evidence="14 15" key="1">
    <citation type="journal article" date="2009" name="J. Bacteriol.">
        <title>Complete and draft genome sequences of six members of the Aquificales.</title>
        <authorList>
            <person name="Reysenbach A.L."/>
            <person name="Hamamura N."/>
            <person name="Podar M."/>
            <person name="Griffiths E."/>
            <person name="Ferreira S."/>
            <person name="Hochstein R."/>
            <person name="Heidelberg J."/>
            <person name="Johnson J."/>
            <person name="Mead D."/>
            <person name="Pohorille A."/>
            <person name="Sarmiento M."/>
            <person name="Schweighofer K."/>
            <person name="Seshadri R."/>
            <person name="Voytek M.A."/>
        </authorList>
    </citation>
    <scope>NUCLEOTIDE SEQUENCE [LARGE SCALE GENOMIC DNA]</scope>
    <source>
        <strain evidence="15">Az-Fu1 / DSM 15241 / OCM 825</strain>
    </source>
</reference>
<evidence type="ECO:0000256" key="6">
    <source>
        <dbReference type="ARBA" id="ARBA00022755"/>
    </source>
</evidence>
<name>C1DWP0_SULAA</name>
<keyword evidence="6 12" id="KW-0658">Purine biosynthesis</keyword>
<dbReference type="SUPFAM" id="SSF48557">
    <property type="entry name" value="L-aspartase-like"/>
    <property type="match status" value="1"/>
</dbReference>
<dbReference type="GO" id="GO:0070626">
    <property type="term" value="F:(S)-2-(5-amino-1-(5-phospho-D-ribosyl)imidazole-4-carboxamido) succinate lyase (fumarate-forming) activity"/>
    <property type="evidence" value="ECO:0007669"/>
    <property type="project" value="TreeGrafter"/>
</dbReference>
<dbReference type="InterPro" id="IPR004769">
    <property type="entry name" value="Pur_lyase"/>
</dbReference>
<dbReference type="KEGG" id="saf:SULAZ_1563"/>
<evidence type="ECO:0000256" key="9">
    <source>
        <dbReference type="ARBA" id="ARBA00030717"/>
    </source>
</evidence>
<sequence>MIKRYTREKMGYIWSEKNKFQKWLDVEIAVCKAWNKLGKISDDALKEIIEKTHIDDQTVEKIHELDKIYNHDVLAFVTAVAQQVGENGRYIHLGLTSSDVIDTALALIMREALDLLIESVDELLEILKENAFRYKDTVMMGRTHGVHAEPMVFGLKFALWYEEFKRNKKRLQNAKETVSVGTISGAVGTYSNIPPQLEELTLAELGLKPEPVANQVIQRDRHAEFMTAMAITASSLEKIAVEIRHLQRTEVLEAQEPFKKGQRGSSAMPHKRNPITCERITGLARVIRANAIPAMEDIALWHERDISHSSVERVIMPDSAIALDYILHLTKNVLKELVVYPENMRKNMDKSKGLYFSSKVLVALVEKGLSRDEAYDIVQRNAMKAWDTEGLMFKDALLQDPDVTSRLTKEEIDKIFNVGEFLKNIDYIYKRVFENS</sequence>
<dbReference type="HOGENOM" id="CLU_030949_0_1_0"/>
<protein>
    <recommendedName>
        <fullName evidence="5 11">Adenylosuccinate lyase</fullName>
        <shortName evidence="12">ASL</shortName>
        <ecNumber evidence="4 11">4.3.2.2</ecNumber>
    </recommendedName>
    <alternativeName>
        <fullName evidence="9 12">Adenylosuccinase</fullName>
    </alternativeName>
</protein>
<comment type="pathway">
    <text evidence="2 12">Purine metabolism; AMP biosynthesis via de novo pathway; AMP from IMP: step 2/2.</text>
</comment>
<dbReference type="InterPro" id="IPR022761">
    <property type="entry name" value="Fumarate_lyase_N"/>
</dbReference>
<organism evidence="14 15">
    <name type="scientific">Sulfurihydrogenibium azorense (strain DSM 15241 / OCM 825 / Az-Fu1)</name>
    <dbReference type="NCBI Taxonomy" id="204536"/>
    <lineage>
        <taxon>Bacteria</taxon>
        <taxon>Pseudomonadati</taxon>
        <taxon>Aquificota</taxon>
        <taxon>Aquificia</taxon>
        <taxon>Aquificales</taxon>
        <taxon>Hydrogenothermaceae</taxon>
        <taxon>Sulfurihydrogenibium</taxon>
    </lineage>
</organism>
<dbReference type="SMART" id="SM00998">
    <property type="entry name" value="ADSL_C"/>
    <property type="match status" value="1"/>
</dbReference>
<dbReference type="FunFam" id="1.20.200.10:FF:000008">
    <property type="entry name" value="Adenylosuccinate lyase"/>
    <property type="match status" value="1"/>
</dbReference>
<dbReference type="Pfam" id="PF00206">
    <property type="entry name" value="Lyase_1"/>
    <property type="match status" value="1"/>
</dbReference>
<dbReference type="Proteomes" id="UP000001369">
    <property type="component" value="Chromosome"/>
</dbReference>
<dbReference type="FunFam" id="1.10.40.30:FF:000007">
    <property type="entry name" value="Adenylosuccinate lyase"/>
    <property type="match status" value="1"/>
</dbReference>
<dbReference type="PRINTS" id="PR00149">
    <property type="entry name" value="FUMRATELYASE"/>
</dbReference>
<dbReference type="OrthoDB" id="9768878at2"/>
<dbReference type="PANTHER" id="PTHR43172:SF1">
    <property type="entry name" value="ADENYLOSUCCINATE LYASE"/>
    <property type="match status" value="1"/>
</dbReference>
<evidence type="ECO:0000259" key="13">
    <source>
        <dbReference type="SMART" id="SM00998"/>
    </source>
</evidence>
<dbReference type="GO" id="GO:0006189">
    <property type="term" value="P:'de novo' IMP biosynthetic process"/>
    <property type="evidence" value="ECO:0007669"/>
    <property type="project" value="UniProtKB-UniPathway"/>
</dbReference>
<evidence type="ECO:0000313" key="14">
    <source>
        <dbReference type="EMBL" id="ACN99577.1"/>
    </source>
</evidence>
<evidence type="ECO:0000256" key="1">
    <source>
        <dbReference type="ARBA" id="ARBA00004706"/>
    </source>
</evidence>
<dbReference type="InterPro" id="IPR000362">
    <property type="entry name" value="Fumarate_lyase_fam"/>
</dbReference>
<keyword evidence="15" id="KW-1185">Reference proteome</keyword>
<dbReference type="InterPro" id="IPR019468">
    <property type="entry name" value="AdenyloSucc_lyase_C"/>
</dbReference>
<feature type="domain" description="Adenylosuccinate lyase C-terminal" evidence="13">
    <location>
        <begin position="352"/>
        <end position="433"/>
    </location>
</feature>
<dbReference type="EC" id="4.3.2.2" evidence="4 11"/>
<dbReference type="Gene3D" id="1.10.40.30">
    <property type="entry name" value="Fumarase/aspartase (C-terminal domain)"/>
    <property type="match status" value="1"/>
</dbReference>
<dbReference type="GO" id="GO:0004018">
    <property type="term" value="F:N6-(1,2-dicarboxyethyl)AMP AMP-lyase (fumarate-forming) activity"/>
    <property type="evidence" value="ECO:0007669"/>
    <property type="project" value="UniProtKB-UniRule"/>
</dbReference>
<dbReference type="NCBIfam" id="TIGR00928">
    <property type="entry name" value="purB"/>
    <property type="match status" value="1"/>
</dbReference>
<dbReference type="Pfam" id="PF10397">
    <property type="entry name" value="ADSL_C"/>
    <property type="match status" value="1"/>
</dbReference>
<proteinExistence type="inferred from homology"/>
<dbReference type="Gene3D" id="1.20.200.10">
    <property type="entry name" value="Fumarase/aspartase (Central domain)"/>
    <property type="match status" value="1"/>
</dbReference>
<dbReference type="UniPathway" id="UPA00075">
    <property type="reaction ID" value="UER00336"/>
</dbReference>
<comment type="catalytic activity">
    <reaction evidence="8">
        <text>(2S)-2-[5-amino-1-(5-phospho-beta-D-ribosyl)imidazole-4-carboxamido]succinate = 5-amino-1-(5-phospho-beta-D-ribosyl)imidazole-4-carboxamide + fumarate</text>
        <dbReference type="Rhea" id="RHEA:23920"/>
        <dbReference type="ChEBI" id="CHEBI:29806"/>
        <dbReference type="ChEBI" id="CHEBI:58443"/>
        <dbReference type="ChEBI" id="CHEBI:58475"/>
        <dbReference type="EC" id="4.3.2.2"/>
    </reaction>
    <physiologicalReaction direction="left-to-right" evidence="8">
        <dbReference type="Rhea" id="RHEA:23921"/>
    </physiologicalReaction>
</comment>
<dbReference type="InterPro" id="IPR008948">
    <property type="entry name" value="L-Aspartase-like"/>
</dbReference>
<dbReference type="GO" id="GO:0044208">
    <property type="term" value="P:'de novo' AMP biosynthetic process"/>
    <property type="evidence" value="ECO:0007669"/>
    <property type="project" value="UniProtKB-UniPathway"/>
</dbReference>
<evidence type="ECO:0000256" key="12">
    <source>
        <dbReference type="RuleBase" id="RU361172"/>
    </source>
</evidence>
<evidence type="ECO:0000256" key="8">
    <source>
        <dbReference type="ARBA" id="ARBA00024477"/>
    </source>
</evidence>
<dbReference type="UniPathway" id="UPA00074">
    <property type="reaction ID" value="UER00132"/>
</dbReference>
<gene>
    <name evidence="14" type="primary">purB</name>
    <name evidence="14" type="ordered locus">SULAZ_1563</name>
</gene>
<evidence type="ECO:0000256" key="7">
    <source>
        <dbReference type="ARBA" id="ARBA00023239"/>
    </source>
</evidence>
<dbReference type="eggNOG" id="COG0015">
    <property type="taxonomic scope" value="Bacteria"/>
</dbReference>
<dbReference type="CDD" id="cd01360">
    <property type="entry name" value="Adenylsuccinate_lyase_1"/>
    <property type="match status" value="1"/>
</dbReference>
<evidence type="ECO:0000256" key="11">
    <source>
        <dbReference type="NCBIfam" id="TIGR00928"/>
    </source>
</evidence>
<dbReference type="PRINTS" id="PR00145">
    <property type="entry name" value="ARGSUCLYASE"/>
</dbReference>
<comment type="similarity">
    <text evidence="3 12">Belongs to the lyase 1 family. Adenylosuccinate lyase subfamily.</text>
</comment>
<dbReference type="AlphaFoldDB" id="C1DWP0"/>
<evidence type="ECO:0000256" key="3">
    <source>
        <dbReference type="ARBA" id="ARBA00008273"/>
    </source>
</evidence>
<dbReference type="GO" id="GO:0005829">
    <property type="term" value="C:cytosol"/>
    <property type="evidence" value="ECO:0007669"/>
    <property type="project" value="TreeGrafter"/>
</dbReference>
<dbReference type="PANTHER" id="PTHR43172">
    <property type="entry name" value="ADENYLOSUCCINATE LYASE"/>
    <property type="match status" value="1"/>
</dbReference>
<comment type="pathway">
    <text evidence="1 12">Purine metabolism; IMP biosynthesis via de novo pathway; 5-amino-1-(5-phospho-D-ribosyl)imidazole-4-carboxamide from 5-amino-1-(5-phospho-D-ribosyl)imidazole-4-carboxylate: step 2/2.</text>
</comment>
<evidence type="ECO:0000313" key="15">
    <source>
        <dbReference type="Proteomes" id="UP000001369"/>
    </source>
</evidence>
<keyword evidence="7 12" id="KW-0456">Lyase</keyword>
<evidence type="ECO:0000256" key="4">
    <source>
        <dbReference type="ARBA" id="ARBA00012339"/>
    </source>
</evidence>
<dbReference type="EMBL" id="CP001229">
    <property type="protein sequence ID" value="ACN99577.1"/>
    <property type="molecule type" value="Genomic_DNA"/>
</dbReference>
<evidence type="ECO:0000256" key="10">
    <source>
        <dbReference type="ARBA" id="ARBA00049115"/>
    </source>
</evidence>
<evidence type="ECO:0000256" key="2">
    <source>
        <dbReference type="ARBA" id="ARBA00004734"/>
    </source>
</evidence>
<dbReference type="Gene3D" id="1.10.275.10">
    <property type="entry name" value="Fumarase/aspartase (N-terminal domain)"/>
    <property type="match status" value="1"/>
</dbReference>
<accession>C1DWP0</accession>
<dbReference type="InterPro" id="IPR024083">
    <property type="entry name" value="Fumarase/histidase_N"/>
</dbReference>
<dbReference type="STRING" id="204536.SULAZ_1563"/>
<dbReference type="PROSITE" id="PS00163">
    <property type="entry name" value="FUMARATE_LYASES"/>
    <property type="match status" value="1"/>
</dbReference>